<feature type="repeat" description="ANK" evidence="3">
    <location>
        <begin position="568"/>
        <end position="600"/>
    </location>
</feature>
<dbReference type="Pfam" id="PF12796">
    <property type="entry name" value="Ank_2"/>
    <property type="match status" value="2"/>
</dbReference>
<name>A0A232ENJ1_9HYME</name>
<dbReference type="EMBL" id="NNAY01003135">
    <property type="protein sequence ID" value="OXU19925.1"/>
    <property type="molecule type" value="Genomic_DNA"/>
</dbReference>
<reference evidence="5 6" key="1">
    <citation type="journal article" date="2017" name="Curr. Biol.">
        <title>The Evolution of Venom by Co-option of Single-Copy Genes.</title>
        <authorList>
            <person name="Martinson E.O."/>
            <person name="Mrinalini"/>
            <person name="Kelkar Y.D."/>
            <person name="Chang C.H."/>
            <person name="Werren J.H."/>
        </authorList>
    </citation>
    <scope>NUCLEOTIDE SEQUENCE [LARGE SCALE GENOMIC DNA]</scope>
    <source>
        <strain evidence="5 6">Alberta</strain>
        <tissue evidence="5">Whole body</tissue>
    </source>
</reference>
<comment type="caution">
    <text evidence="5">The sequence shown here is derived from an EMBL/GenBank/DDBJ whole genome shotgun (WGS) entry which is preliminary data.</text>
</comment>
<keyword evidence="1" id="KW-0677">Repeat</keyword>
<feature type="compositionally biased region" description="Pro residues" evidence="4">
    <location>
        <begin position="1"/>
        <end position="11"/>
    </location>
</feature>
<dbReference type="AlphaFoldDB" id="A0A232ENJ1"/>
<sequence>MKDLNLPPPSEPLGCPDIGKGQISRTDKGHNTRYARKVQNLTAHLETYRRIRHDYLNNNGYSAEDAYSSTNGFSDHYSYSADNRYGDGYSYSRNYGHGTGAEAYFPNNGYNNSYAHSTNKRSMKIAAQKTYLPLIDSSIVSMVPPPCFIKGTGKFAIPNISKKNAGVSQFGKTAVRRLNTKRTATVPCSKPAEEKFDIMFYVNNDQYYEKFVSKEEVTMISALERSRRLKSIMRNYFQYDSSSPSSCTSSEQAASVEVEEQRVSPSEKSAEEASVEVEEQSSSPRVKSAEEASVEVEEETDTGTEGLPESIDAEPVSVEPKTKAISDLMKNAKDAFELLPPNLCLFYRKDPIAKIKQYLDSQWKFNICCDCCQERPVHIAIKYRPELLSILSSKAEIDLPNKFGETALHLACEMGNTSMVIYLLHAGANPLKKNPKGETCLTMCQRKADVKMAKIILQTIKSNSIENFPEDHMMIAAGDGSTEFVKLYLKFKANVNYVDEAGNSAISLAVELGYEDLLVFLLKQKVNLKQTYKNEGNSLLHLACRHDREFSVEKLLFAGASVRAVNRFAETPLHMAAQYSSIYIVQKLLTFKSDIDAEDSCKRTPLHHAIVLEKVDVIKYLLNHGASIQAVITPLTKAIKNKQYNIIKLFIRYYLHMKQKKLRDLTLSGDVIEREYKDLEKLSEGPK</sequence>
<evidence type="ECO:0000313" key="6">
    <source>
        <dbReference type="Proteomes" id="UP000215335"/>
    </source>
</evidence>
<dbReference type="SMART" id="SM00248">
    <property type="entry name" value="ANK"/>
    <property type="match status" value="7"/>
</dbReference>
<dbReference type="PRINTS" id="PR01415">
    <property type="entry name" value="ANKYRIN"/>
</dbReference>
<dbReference type="PROSITE" id="PS50088">
    <property type="entry name" value="ANK_REPEAT"/>
    <property type="match status" value="4"/>
</dbReference>
<feature type="repeat" description="ANK" evidence="3">
    <location>
        <begin position="403"/>
        <end position="435"/>
    </location>
</feature>
<dbReference type="Gene3D" id="1.25.40.20">
    <property type="entry name" value="Ankyrin repeat-containing domain"/>
    <property type="match status" value="2"/>
</dbReference>
<proteinExistence type="predicted"/>
<gene>
    <name evidence="5" type="ORF">TSAR_009954</name>
</gene>
<accession>A0A232ENJ1</accession>
<dbReference type="PANTHER" id="PTHR24198">
    <property type="entry name" value="ANKYRIN REPEAT AND PROTEIN KINASE DOMAIN-CONTAINING PROTEIN"/>
    <property type="match status" value="1"/>
</dbReference>
<dbReference type="SUPFAM" id="SSF48403">
    <property type="entry name" value="Ankyrin repeat"/>
    <property type="match status" value="1"/>
</dbReference>
<dbReference type="PANTHER" id="PTHR24198:SF165">
    <property type="entry name" value="ANKYRIN REPEAT-CONTAINING PROTEIN-RELATED"/>
    <property type="match status" value="1"/>
</dbReference>
<dbReference type="OrthoDB" id="20872at2759"/>
<dbReference type="STRING" id="543379.A0A232ENJ1"/>
<feature type="region of interest" description="Disordered" evidence="4">
    <location>
        <begin position="240"/>
        <end position="318"/>
    </location>
</feature>
<feature type="compositionally biased region" description="Acidic residues" evidence="4">
    <location>
        <begin position="292"/>
        <end position="302"/>
    </location>
</feature>
<dbReference type="InterPro" id="IPR036770">
    <property type="entry name" value="Ankyrin_rpt-contain_sf"/>
</dbReference>
<protein>
    <submittedName>
        <fullName evidence="5">Uncharacterized protein</fullName>
    </submittedName>
</protein>
<feature type="repeat" description="ANK" evidence="3">
    <location>
        <begin position="601"/>
        <end position="633"/>
    </location>
</feature>
<feature type="repeat" description="ANK" evidence="3">
    <location>
        <begin position="535"/>
        <end position="567"/>
    </location>
</feature>
<dbReference type="InterPro" id="IPR002110">
    <property type="entry name" value="Ankyrin_rpt"/>
</dbReference>
<evidence type="ECO:0000256" key="1">
    <source>
        <dbReference type="ARBA" id="ARBA00022737"/>
    </source>
</evidence>
<feature type="compositionally biased region" description="Low complexity" evidence="4">
    <location>
        <begin position="241"/>
        <end position="256"/>
    </location>
</feature>
<evidence type="ECO:0000313" key="5">
    <source>
        <dbReference type="EMBL" id="OXU19925.1"/>
    </source>
</evidence>
<evidence type="ECO:0000256" key="4">
    <source>
        <dbReference type="SAM" id="MobiDB-lite"/>
    </source>
</evidence>
<dbReference type="PROSITE" id="PS50297">
    <property type="entry name" value="ANK_REP_REGION"/>
    <property type="match status" value="4"/>
</dbReference>
<keyword evidence="6" id="KW-1185">Reference proteome</keyword>
<evidence type="ECO:0000256" key="2">
    <source>
        <dbReference type="ARBA" id="ARBA00023043"/>
    </source>
</evidence>
<feature type="region of interest" description="Disordered" evidence="4">
    <location>
        <begin position="1"/>
        <end position="29"/>
    </location>
</feature>
<dbReference type="Proteomes" id="UP000215335">
    <property type="component" value="Unassembled WGS sequence"/>
</dbReference>
<keyword evidence="2 3" id="KW-0040">ANK repeat</keyword>
<organism evidence="5 6">
    <name type="scientific">Trichomalopsis sarcophagae</name>
    <dbReference type="NCBI Taxonomy" id="543379"/>
    <lineage>
        <taxon>Eukaryota</taxon>
        <taxon>Metazoa</taxon>
        <taxon>Ecdysozoa</taxon>
        <taxon>Arthropoda</taxon>
        <taxon>Hexapoda</taxon>
        <taxon>Insecta</taxon>
        <taxon>Pterygota</taxon>
        <taxon>Neoptera</taxon>
        <taxon>Endopterygota</taxon>
        <taxon>Hymenoptera</taxon>
        <taxon>Apocrita</taxon>
        <taxon>Proctotrupomorpha</taxon>
        <taxon>Chalcidoidea</taxon>
        <taxon>Pteromalidae</taxon>
        <taxon>Pteromalinae</taxon>
        <taxon>Trichomalopsis</taxon>
    </lineage>
</organism>
<evidence type="ECO:0000256" key="3">
    <source>
        <dbReference type="PROSITE-ProRule" id="PRU00023"/>
    </source>
</evidence>